<dbReference type="Proteomes" id="UP000607653">
    <property type="component" value="Unassembled WGS sequence"/>
</dbReference>
<proteinExistence type="predicted"/>
<comment type="caution">
    <text evidence="1">The sequence shown here is derived from an EMBL/GenBank/DDBJ whole genome shotgun (WGS) entry which is preliminary data.</text>
</comment>
<dbReference type="EMBL" id="DUZY01000002">
    <property type="protein sequence ID" value="DAD26494.1"/>
    <property type="molecule type" value="Genomic_DNA"/>
</dbReference>
<accession>A0A822XXY6</accession>
<organism evidence="1 2">
    <name type="scientific">Nelumbo nucifera</name>
    <name type="common">Sacred lotus</name>
    <dbReference type="NCBI Taxonomy" id="4432"/>
    <lineage>
        <taxon>Eukaryota</taxon>
        <taxon>Viridiplantae</taxon>
        <taxon>Streptophyta</taxon>
        <taxon>Embryophyta</taxon>
        <taxon>Tracheophyta</taxon>
        <taxon>Spermatophyta</taxon>
        <taxon>Magnoliopsida</taxon>
        <taxon>Proteales</taxon>
        <taxon>Nelumbonaceae</taxon>
        <taxon>Nelumbo</taxon>
    </lineage>
</organism>
<dbReference type="AlphaFoldDB" id="A0A822XXY6"/>
<sequence length="70" mass="8164">MQDFSTPTTNLPLSPKMEMFPLSPQLKSERSQSKYIKLTNKSIRKFNKKEDTERQQKMKSCFGPISLKPL</sequence>
<evidence type="ECO:0000313" key="1">
    <source>
        <dbReference type="EMBL" id="DAD26494.1"/>
    </source>
</evidence>
<name>A0A822XXY6_NELNU</name>
<gene>
    <name evidence="1" type="ORF">HUJ06_027962</name>
</gene>
<protein>
    <submittedName>
        <fullName evidence="1">Uncharacterized protein</fullName>
    </submittedName>
</protein>
<evidence type="ECO:0000313" key="2">
    <source>
        <dbReference type="Proteomes" id="UP000607653"/>
    </source>
</evidence>
<reference evidence="1 2" key="1">
    <citation type="journal article" date="2020" name="Mol. Biol. Evol.">
        <title>Distinct Expression and Methylation Patterns for Genes with Different Fates following a Single Whole-Genome Duplication in Flowering Plants.</title>
        <authorList>
            <person name="Shi T."/>
            <person name="Rahmani R.S."/>
            <person name="Gugger P.F."/>
            <person name="Wang M."/>
            <person name="Li H."/>
            <person name="Zhang Y."/>
            <person name="Li Z."/>
            <person name="Wang Q."/>
            <person name="Van de Peer Y."/>
            <person name="Marchal K."/>
            <person name="Chen J."/>
        </authorList>
    </citation>
    <scope>NUCLEOTIDE SEQUENCE [LARGE SCALE GENOMIC DNA]</scope>
    <source>
        <tissue evidence="1">Leaf</tissue>
    </source>
</reference>
<keyword evidence="2" id="KW-1185">Reference proteome</keyword>